<gene>
    <name evidence="1" type="ORF">OA84_07485</name>
</gene>
<name>A0ABR4ZQN6_9FLAO</name>
<proteinExistence type="predicted"/>
<accession>A0ABR4ZQN6</accession>
<comment type="caution">
    <text evidence="1">The sequence shown here is derived from an EMBL/GenBank/DDBJ whole genome shotgun (WGS) entry which is preliminary data.</text>
</comment>
<dbReference type="Proteomes" id="UP000031275">
    <property type="component" value="Unassembled WGS sequence"/>
</dbReference>
<organism evidence="1 2">
    <name type="scientific">Kaistella solincola</name>
    <dbReference type="NCBI Taxonomy" id="510955"/>
    <lineage>
        <taxon>Bacteria</taxon>
        <taxon>Pseudomonadati</taxon>
        <taxon>Bacteroidota</taxon>
        <taxon>Flavobacteriia</taxon>
        <taxon>Flavobacteriales</taxon>
        <taxon>Weeksellaceae</taxon>
        <taxon>Chryseobacterium group</taxon>
        <taxon>Kaistella</taxon>
    </lineage>
</organism>
<protein>
    <submittedName>
        <fullName evidence="1">Uncharacterized protein</fullName>
    </submittedName>
</protein>
<evidence type="ECO:0000313" key="1">
    <source>
        <dbReference type="EMBL" id="KIA83362.1"/>
    </source>
</evidence>
<reference evidence="1 2" key="1">
    <citation type="submission" date="2014-10" db="EMBL/GenBank/DDBJ databases">
        <title>Kaistella solincola genome.</title>
        <authorList>
            <person name="Newman J.D."/>
        </authorList>
    </citation>
    <scope>NUCLEOTIDE SEQUENCE [LARGE SCALE GENOMIC DNA]</scope>
    <source>
        <strain evidence="1 2">DSM 22468</strain>
    </source>
</reference>
<evidence type="ECO:0000313" key="2">
    <source>
        <dbReference type="Proteomes" id="UP000031275"/>
    </source>
</evidence>
<sequence>MIKKAGKNFSGFFLPALGADFLVSSKDKITGLPAPIAAASFCGTKCSKRYSGKRVEIFKEAKTVLLLKI</sequence>
<dbReference type="EMBL" id="JSYK01000003">
    <property type="protein sequence ID" value="KIA83362.1"/>
    <property type="molecule type" value="Genomic_DNA"/>
</dbReference>
<keyword evidence="2" id="KW-1185">Reference proteome</keyword>